<dbReference type="SUPFAM" id="SSF55811">
    <property type="entry name" value="Nudix"/>
    <property type="match status" value="1"/>
</dbReference>
<dbReference type="InterPro" id="IPR020084">
    <property type="entry name" value="NUDIX_hydrolase_CS"/>
</dbReference>
<dbReference type="Proteomes" id="UP000199377">
    <property type="component" value="Unassembled WGS sequence"/>
</dbReference>
<feature type="domain" description="Nudix hydrolase" evidence="5">
    <location>
        <begin position="18"/>
        <end position="162"/>
    </location>
</feature>
<dbReference type="EC" id="3.6.1.-" evidence="4"/>
<keyword evidence="7" id="KW-1185">Reference proteome</keyword>
<organism evidence="6 7">
    <name type="scientific">Albimonas pacifica</name>
    <dbReference type="NCBI Taxonomy" id="1114924"/>
    <lineage>
        <taxon>Bacteria</taxon>
        <taxon>Pseudomonadati</taxon>
        <taxon>Pseudomonadota</taxon>
        <taxon>Alphaproteobacteria</taxon>
        <taxon>Rhodobacterales</taxon>
        <taxon>Paracoccaceae</taxon>
        <taxon>Albimonas</taxon>
    </lineage>
</organism>
<name>A0A1I3FIV5_9RHOB</name>
<dbReference type="InterPro" id="IPR020476">
    <property type="entry name" value="Nudix_hydrolase"/>
</dbReference>
<comment type="cofactor">
    <cofactor evidence="2">
        <name>Mg(2+)</name>
        <dbReference type="ChEBI" id="CHEBI:18420"/>
    </cofactor>
</comment>
<dbReference type="InterPro" id="IPR000086">
    <property type="entry name" value="NUDIX_hydrolase_dom"/>
</dbReference>
<evidence type="ECO:0000313" key="7">
    <source>
        <dbReference type="Proteomes" id="UP000199377"/>
    </source>
</evidence>
<dbReference type="STRING" id="1114924.SAMN05216258_104309"/>
<evidence type="ECO:0000313" key="6">
    <source>
        <dbReference type="EMBL" id="SFI11052.1"/>
    </source>
</evidence>
<evidence type="ECO:0000256" key="3">
    <source>
        <dbReference type="ARBA" id="ARBA00022801"/>
    </source>
</evidence>
<dbReference type="GO" id="GO:0006753">
    <property type="term" value="P:nucleoside phosphate metabolic process"/>
    <property type="evidence" value="ECO:0007669"/>
    <property type="project" value="TreeGrafter"/>
</dbReference>
<evidence type="ECO:0000256" key="1">
    <source>
        <dbReference type="ARBA" id="ARBA00001936"/>
    </source>
</evidence>
<dbReference type="PROSITE" id="PS51462">
    <property type="entry name" value="NUDIX"/>
    <property type="match status" value="1"/>
</dbReference>
<dbReference type="GO" id="GO:0034432">
    <property type="term" value="F:bis(5'-adenosyl)-pentaphosphatase activity"/>
    <property type="evidence" value="ECO:0007669"/>
    <property type="project" value="TreeGrafter"/>
</dbReference>
<reference evidence="6 7" key="1">
    <citation type="submission" date="2016-10" db="EMBL/GenBank/DDBJ databases">
        <authorList>
            <person name="de Groot N.N."/>
        </authorList>
    </citation>
    <scope>NUCLEOTIDE SEQUENCE [LARGE SCALE GENOMIC DNA]</scope>
    <source>
        <strain evidence="6 7">CGMCC 1.11030</strain>
    </source>
</reference>
<dbReference type="CDD" id="cd03671">
    <property type="entry name" value="NUDIX_Ap4A_hydrolase_plant_like"/>
    <property type="match status" value="1"/>
</dbReference>
<dbReference type="PROSITE" id="PS00893">
    <property type="entry name" value="NUDIX_BOX"/>
    <property type="match status" value="1"/>
</dbReference>
<evidence type="ECO:0000259" key="5">
    <source>
        <dbReference type="PROSITE" id="PS51462"/>
    </source>
</evidence>
<feature type="short sequence motif" description="Nudix box" evidence="4">
    <location>
        <begin position="52"/>
        <end position="73"/>
    </location>
</feature>
<proteinExistence type="inferred from homology"/>
<comment type="function">
    <text evidence="4">Accelerates the degradation of transcripts by removing pyrophosphate from the 5'-end of triphosphorylated RNA, leading to a more labile monophosphorylated state that can stimulate subsequent ribonuclease cleavage.</text>
</comment>
<keyword evidence="3 4" id="KW-0378">Hydrolase</keyword>
<dbReference type="PANTHER" id="PTHR11839:SF22">
    <property type="entry name" value="NUDIX HYDROLASE 26, CHLOROPLASTIC"/>
    <property type="match status" value="1"/>
</dbReference>
<dbReference type="NCBIfam" id="NF001938">
    <property type="entry name" value="PRK00714.1-5"/>
    <property type="match status" value="1"/>
</dbReference>
<gene>
    <name evidence="4" type="primary">rppH</name>
    <name evidence="4" type="synonym">nudH</name>
    <name evidence="6" type="ORF">SAMN05216258_104309</name>
</gene>
<dbReference type="Gene3D" id="3.90.79.10">
    <property type="entry name" value="Nucleoside Triphosphate Pyrophosphohydrolase"/>
    <property type="match status" value="1"/>
</dbReference>
<dbReference type="Pfam" id="PF00293">
    <property type="entry name" value="NUDIX"/>
    <property type="match status" value="1"/>
</dbReference>
<dbReference type="NCBIfam" id="NF001936">
    <property type="entry name" value="PRK00714.1-3"/>
    <property type="match status" value="1"/>
</dbReference>
<evidence type="ECO:0000256" key="4">
    <source>
        <dbReference type="HAMAP-Rule" id="MF_00298"/>
    </source>
</evidence>
<evidence type="ECO:0000256" key="2">
    <source>
        <dbReference type="ARBA" id="ARBA00001946"/>
    </source>
</evidence>
<dbReference type="InterPro" id="IPR015797">
    <property type="entry name" value="NUDIX_hydrolase-like_dom_sf"/>
</dbReference>
<dbReference type="HAMAP" id="MF_00298">
    <property type="entry name" value="Nudix_RppH"/>
    <property type="match status" value="1"/>
</dbReference>
<comment type="cofactor">
    <cofactor evidence="4">
        <name>a divalent metal cation</name>
        <dbReference type="ChEBI" id="CHEBI:60240"/>
    </cofactor>
</comment>
<dbReference type="EMBL" id="FOQH01000004">
    <property type="protein sequence ID" value="SFI11052.1"/>
    <property type="molecule type" value="Genomic_DNA"/>
</dbReference>
<accession>A0A1I3FIV5</accession>
<dbReference type="InterPro" id="IPR022927">
    <property type="entry name" value="RppH"/>
</dbReference>
<dbReference type="RefSeq" id="WP_245779113.1">
    <property type="nucleotide sequence ID" value="NZ_FOQH01000004.1"/>
</dbReference>
<sequence>MAKELKRELSEAEIAALPYRPCVGLVILNRSAEIFVGQRLDFRSDAWQMPQGGVDEGEAPLEAALRELWEETGITRDKVTLLAESREWIPYDLPATLIPKLWKGRYRGQTQKWFAFRFHGSDADVNIATEHPEFSRWAWSPHAEVLERIVPFKRATYRKVLAEFDRLFA</sequence>
<dbReference type="PRINTS" id="PR00502">
    <property type="entry name" value="NUDIXFAMILY"/>
</dbReference>
<dbReference type="GO" id="GO:0019693">
    <property type="term" value="P:ribose phosphate metabolic process"/>
    <property type="evidence" value="ECO:0007669"/>
    <property type="project" value="TreeGrafter"/>
</dbReference>
<dbReference type="GO" id="GO:0008893">
    <property type="term" value="F:guanosine-3',5'-bis(diphosphate) 3'-diphosphatase activity"/>
    <property type="evidence" value="ECO:0007669"/>
    <property type="project" value="TreeGrafter"/>
</dbReference>
<dbReference type="AlphaFoldDB" id="A0A1I3FIV5"/>
<comment type="similarity">
    <text evidence="4">Belongs to the Nudix hydrolase family. RppH subfamily.</text>
</comment>
<dbReference type="PANTHER" id="PTHR11839">
    <property type="entry name" value="UDP/ADP-SUGAR PYROPHOSPHATASE"/>
    <property type="match status" value="1"/>
</dbReference>
<comment type="cofactor">
    <cofactor evidence="1">
        <name>Mn(2+)</name>
        <dbReference type="ChEBI" id="CHEBI:29035"/>
    </cofactor>
</comment>
<protein>
    <recommendedName>
        <fullName evidence="4">RNA pyrophosphohydrolase</fullName>
        <ecNumber evidence="4">3.6.1.-</ecNumber>
    </recommendedName>
    <alternativeName>
        <fullName evidence="4">(Di)nucleoside polyphosphate hydrolase</fullName>
    </alternativeName>
</protein>